<evidence type="ECO:0008006" key="3">
    <source>
        <dbReference type="Google" id="ProtNLM"/>
    </source>
</evidence>
<reference evidence="1 2" key="1">
    <citation type="journal article" date="2019" name="Sci. Rep.">
        <title>Comparative genomics of chytrid fungi reveal insights into the obligate biotrophic and pathogenic lifestyle of Synchytrium endobioticum.</title>
        <authorList>
            <person name="van de Vossenberg B.T.L.H."/>
            <person name="Warris S."/>
            <person name="Nguyen H.D.T."/>
            <person name="van Gent-Pelzer M.P.E."/>
            <person name="Joly D.L."/>
            <person name="van de Geest H.C."/>
            <person name="Bonants P.J.M."/>
            <person name="Smith D.S."/>
            <person name="Levesque C.A."/>
            <person name="van der Lee T.A.J."/>
        </authorList>
    </citation>
    <scope>NUCLEOTIDE SEQUENCE [LARGE SCALE GENOMIC DNA]</scope>
    <source>
        <strain evidence="1 2">CBS 675.73</strain>
    </source>
</reference>
<dbReference type="PANTHER" id="PTHR14269">
    <property type="entry name" value="CDP-DIACYLGLYCEROL--GLYCEROL-3-PHOSPHATE 3-PHOSPHATIDYLTRANSFERASE-RELATED"/>
    <property type="match status" value="1"/>
</dbReference>
<dbReference type="SUPFAM" id="SSF56784">
    <property type="entry name" value="HAD-like"/>
    <property type="match status" value="1"/>
</dbReference>
<organism evidence="1 2">
    <name type="scientific">Chytriomyces confervae</name>
    <dbReference type="NCBI Taxonomy" id="246404"/>
    <lineage>
        <taxon>Eukaryota</taxon>
        <taxon>Fungi</taxon>
        <taxon>Fungi incertae sedis</taxon>
        <taxon>Chytridiomycota</taxon>
        <taxon>Chytridiomycota incertae sedis</taxon>
        <taxon>Chytridiomycetes</taxon>
        <taxon>Chytridiales</taxon>
        <taxon>Chytriomycetaceae</taxon>
        <taxon>Chytriomyces</taxon>
    </lineage>
</organism>
<dbReference type="AlphaFoldDB" id="A0A507FDS6"/>
<dbReference type="InterPro" id="IPR023214">
    <property type="entry name" value="HAD_sf"/>
</dbReference>
<dbReference type="InterPro" id="IPR036412">
    <property type="entry name" value="HAD-like_sf"/>
</dbReference>
<name>A0A507FDS6_9FUNG</name>
<dbReference type="PANTHER" id="PTHR14269:SF4">
    <property type="entry name" value="CAT EYE SYNDROME CRITICAL REGION PROTEIN 5"/>
    <property type="match status" value="1"/>
</dbReference>
<gene>
    <name evidence="1" type="ORF">CcCBS67573_g04247</name>
</gene>
<accession>A0A507FDS6</accession>
<dbReference type="InterPro" id="IPR050324">
    <property type="entry name" value="CDP-alcohol_PTase-I"/>
</dbReference>
<dbReference type="STRING" id="246404.A0A507FDS6"/>
<dbReference type="GO" id="GO:0005739">
    <property type="term" value="C:mitochondrion"/>
    <property type="evidence" value="ECO:0007669"/>
    <property type="project" value="TreeGrafter"/>
</dbReference>
<dbReference type="Pfam" id="PF13344">
    <property type="entry name" value="Hydrolase_6"/>
    <property type="match status" value="1"/>
</dbReference>
<dbReference type="EMBL" id="QEAP01000123">
    <property type="protein sequence ID" value="TPX74499.1"/>
    <property type="molecule type" value="Genomic_DNA"/>
</dbReference>
<dbReference type="InterPro" id="IPR006357">
    <property type="entry name" value="HAD-SF_hydro_IIA"/>
</dbReference>
<dbReference type="InterPro" id="IPR006353">
    <property type="entry name" value="HAD-SF_hydro_IIA_CECR5"/>
</dbReference>
<dbReference type="Proteomes" id="UP000320333">
    <property type="component" value="Unassembled WGS sequence"/>
</dbReference>
<protein>
    <recommendedName>
        <fullName evidence="3">TIGR01456 family HAD hydrolase</fullName>
    </recommendedName>
</protein>
<dbReference type="OrthoDB" id="10251048at2759"/>
<proteinExistence type="predicted"/>
<evidence type="ECO:0000313" key="2">
    <source>
        <dbReference type="Proteomes" id="UP000320333"/>
    </source>
</evidence>
<dbReference type="Gene3D" id="3.40.50.1000">
    <property type="entry name" value="HAD superfamily/HAD-like"/>
    <property type="match status" value="2"/>
</dbReference>
<dbReference type="GO" id="GO:0046474">
    <property type="term" value="P:glycerophospholipid biosynthetic process"/>
    <property type="evidence" value="ECO:0007669"/>
    <property type="project" value="TreeGrafter"/>
</dbReference>
<sequence length="357" mass="39538">MRIGIAFDIDGVLIRGKRVLPQAIRAIRRVQDARVPFVLLTNGGGTTEAAKAKELSRVLDSDIRASQMVLAHTPMAPLAANYSNVNSNAVLILGSPFLCIFTCTRPSSSKRNESKSGKSECKDAALAYGFKYPVLAEEILVTCPEIWPFRAPSKSCQPISLDRKIGAILSFHDSQDWGRDAQIICDLMRTGGDLRRVVEPHHRDRTRHLHQHHTPPEQLPLYFSAGDFVWSNNLPLTRFAQGAFRYALETVYSRLTHGKPLEYTMYGKPHKVTYDYAQSAIDAHAVSLSLSHEVPIMPCKYFGIGDNPESDIAGANNNGWTSILVKTGVYESGPHEAKYLVADVEEAVDVILSQPHD</sequence>
<keyword evidence="2" id="KW-1185">Reference proteome</keyword>
<dbReference type="NCBIfam" id="TIGR01456">
    <property type="entry name" value="CECR5"/>
    <property type="match status" value="1"/>
</dbReference>
<evidence type="ECO:0000313" key="1">
    <source>
        <dbReference type="EMBL" id="TPX74499.1"/>
    </source>
</evidence>
<dbReference type="Pfam" id="PF13242">
    <property type="entry name" value="Hydrolase_like"/>
    <property type="match status" value="1"/>
</dbReference>
<comment type="caution">
    <text evidence="1">The sequence shown here is derived from an EMBL/GenBank/DDBJ whole genome shotgun (WGS) entry which is preliminary data.</text>
</comment>